<accession>A0A7Y4L9U7</accession>
<dbReference type="PANTHER" id="PTHR30041">
    <property type="entry name" value="ARSENATE REDUCTASE"/>
    <property type="match status" value="1"/>
</dbReference>
<reference evidence="3 4" key="1">
    <citation type="submission" date="2020-05" db="EMBL/GenBank/DDBJ databases">
        <authorList>
            <person name="Niu N."/>
        </authorList>
    </citation>
    <scope>NUCLEOTIDE SEQUENCE [LARGE SCALE GENOMIC DNA]</scope>
    <source>
        <strain evidence="3 4">LMG10982</strain>
    </source>
</reference>
<proteinExistence type="inferred from homology"/>
<dbReference type="InterPro" id="IPR036249">
    <property type="entry name" value="Thioredoxin-like_sf"/>
</dbReference>
<evidence type="ECO:0000256" key="1">
    <source>
        <dbReference type="ARBA" id="ARBA00007198"/>
    </source>
</evidence>
<organism evidence="3 4">
    <name type="scientific">Pelistega europaea</name>
    <dbReference type="NCBI Taxonomy" id="106147"/>
    <lineage>
        <taxon>Bacteria</taxon>
        <taxon>Pseudomonadati</taxon>
        <taxon>Pseudomonadota</taxon>
        <taxon>Betaproteobacteria</taxon>
        <taxon>Burkholderiales</taxon>
        <taxon>Alcaligenaceae</taxon>
        <taxon>Pelistega</taxon>
    </lineage>
</organism>
<dbReference type="Proteomes" id="UP000541421">
    <property type="component" value="Unassembled WGS sequence"/>
</dbReference>
<dbReference type="RefSeq" id="WP_171588639.1">
    <property type="nucleotide sequence ID" value="NZ_JABGBO010000005.1"/>
</dbReference>
<dbReference type="InterPro" id="IPR006504">
    <property type="entry name" value="Tscrpt_reg_Spx/MgsR"/>
</dbReference>
<dbReference type="EMBL" id="JABGBO010000005">
    <property type="protein sequence ID" value="NOL49660.1"/>
    <property type="molecule type" value="Genomic_DNA"/>
</dbReference>
<dbReference type="InterPro" id="IPR006660">
    <property type="entry name" value="Arsenate_reductase-like"/>
</dbReference>
<dbReference type="Pfam" id="PF03960">
    <property type="entry name" value="ArsC"/>
    <property type="match status" value="1"/>
</dbReference>
<keyword evidence="4" id="KW-1185">Reference proteome</keyword>
<comment type="caution">
    <text evidence="3">The sequence shown here is derived from an EMBL/GenBank/DDBJ whole genome shotgun (WGS) entry which is preliminary data.</text>
</comment>
<dbReference type="AlphaFoldDB" id="A0A7Y4L9U7"/>
<comment type="similarity">
    <text evidence="1 2">Belongs to the ArsC family.</text>
</comment>
<dbReference type="PANTHER" id="PTHR30041:SF8">
    <property type="entry name" value="PROTEIN YFFB"/>
    <property type="match status" value="1"/>
</dbReference>
<protein>
    <submittedName>
        <fullName evidence="3">Spx/MgsR family RNA polymerase-binding regulatory protein</fullName>
    </submittedName>
</protein>
<name>A0A7Y4L9U7_9BURK</name>
<evidence type="ECO:0000313" key="4">
    <source>
        <dbReference type="Proteomes" id="UP000541421"/>
    </source>
</evidence>
<evidence type="ECO:0000313" key="3">
    <source>
        <dbReference type="EMBL" id="NOL49660.1"/>
    </source>
</evidence>
<dbReference type="PROSITE" id="PS51353">
    <property type="entry name" value="ARSC"/>
    <property type="match status" value="1"/>
</dbReference>
<gene>
    <name evidence="3" type="ORF">HKX40_05865</name>
</gene>
<dbReference type="NCBIfam" id="TIGR01617">
    <property type="entry name" value="arsC_related"/>
    <property type="match status" value="1"/>
</dbReference>
<dbReference type="Gene3D" id="3.40.30.10">
    <property type="entry name" value="Glutaredoxin"/>
    <property type="match status" value="1"/>
</dbReference>
<dbReference type="SUPFAM" id="SSF52833">
    <property type="entry name" value="Thioredoxin-like"/>
    <property type="match status" value="1"/>
</dbReference>
<evidence type="ECO:0000256" key="2">
    <source>
        <dbReference type="PROSITE-ProRule" id="PRU01282"/>
    </source>
</evidence>
<sequence length="113" mass="12868">MKVFGLKNCSTCVKAQKWLEANGIAFEFQDVRQMPPSAAQLQSWSLQLGWDKLINKKSQTWRSLTDEQKELTAEADLIALVQANPSLMKRPLLESDKLLLVGFVEADYQKLKK</sequence>